<name>A0A5M9QNS2_9HELI</name>
<sequence>MKCATLLLLVFVSSLYGGSICEYKIKQARDGLEAYMQKPHKDPHKLQEAQDELASLLQHCDDKEILEEVASYIASMKSALTHANSTLAQAKQTGDKSAIHQATLAQKIAQAQYIAARQEELRLKDLLKDNP</sequence>
<dbReference type="AlphaFoldDB" id="A0A5M9QNS2"/>
<gene>
    <name evidence="1" type="ORF">F4V45_06555</name>
</gene>
<evidence type="ECO:0000313" key="2">
    <source>
        <dbReference type="Proteomes" id="UP000323707"/>
    </source>
</evidence>
<dbReference type="RefSeq" id="WP_150337591.1">
    <property type="nucleotide sequence ID" value="NZ_JAERIX010000008.1"/>
</dbReference>
<comment type="caution">
    <text evidence="1">The sequence shown here is derived from an EMBL/GenBank/DDBJ whole genome shotgun (WGS) entry which is preliminary data.</text>
</comment>
<dbReference type="Pfam" id="PF06476">
    <property type="entry name" value="DUF1090"/>
    <property type="match status" value="1"/>
</dbReference>
<reference evidence="1 2" key="1">
    <citation type="submission" date="2019-09" db="EMBL/GenBank/DDBJ databases">
        <title>Draft genome sequence of various Type strains from the CCUG.</title>
        <authorList>
            <person name="Pineiro-Iglesias B."/>
            <person name="Tunovic T."/>
            <person name="Unosson C."/>
            <person name="Inganas E."/>
            <person name="Ohlen M."/>
            <person name="Cardew S."/>
            <person name="Jensie-Markopoulos S."/>
            <person name="Salva-Serra F."/>
            <person name="Jaen-Luchoro D."/>
            <person name="Karlsson R."/>
            <person name="Svensson-Stadler L."/>
            <person name="Chun J."/>
            <person name="Moore E."/>
        </authorList>
    </citation>
    <scope>NUCLEOTIDE SEQUENCE [LARGE SCALE GENOMIC DNA]</scope>
    <source>
        <strain evidence="1 2">CCUG 32756T</strain>
    </source>
</reference>
<protein>
    <submittedName>
        <fullName evidence="1">DUF1090 family protein</fullName>
    </submittedName>
</protein>
<evidence type="ECO:0000313" key="1">
    <source>
        <dbReference type="EMBL" id="KAA8708575.1"/>
    </source>
</evidence>
<proteinExistence type="predicted"/>
<dbReference type="Proteomes" id="UP000323707">
    <property type="component" value="Unassembled WGS sequence"/>
</dbReference>
<dbReference type="InterPro" id="IPR009468">
    <property type="entry name" value="DUF1090"/>
</dbReference>
<organism evidence="1 2">
    <name type="scientific">Helicobacter canis</name>
    <dbReference type="NCBI Taxonomy" id="29419"/>
    <lineage>
        <taxon>Bacteria</taxon>
        <taxon>Pseudomonadati</taxon>
        <taxon>Campylobacterota</taxon>
        <taxon>Epsilonproteobacteria</taxon>
        <taxon>Campylobacterales</taxon>
        <taxon>Helicobacteraceae</taxon>
        <taxon>Helicobacter</taxon>
    </lineage>
</organism>
<accession>A0A5M9QNS2</accession>
<dbReference type="EMBL" id="VXKE01000019">
    <property type="protein sequence ID" value="KAA8708575.1"/>
    <property type="molecule type" value="Genomic_DNA"/>
</dbReference>